<dbReference type="AlphaFoldDB" id="A0A7K9QWR9"/>
<proteinExistence type="inferred from homology"/>
<feature type="non-terminal residue" evidence="4">
    <location>
        <position position="568"/>
    </location>
</feature>
<organism evidence="4 5">
    <name type="scientific">Irena cyanogastra</name>
    <name type="common">Philippine fairy-bluebird</name>
    <dbReference type="NCBI Taxonomy" id="175120"/>
    <lineage>
        <taxon>Eukaryota</taxon>
        <taxon>Metazoa</taxon>
        <taxon>Chordata</taxon>
        <taxon>Craniata</taxon>
        <taxon>Vertebrata</taxon>
        <taxon>Euteleostomi</taxon>
        <taxon>Archelosauria</taxon>
        <taxon>Archosauria</taxon>
        <taxon>Dinosauria</taxon>
        <taxon>Saurischia</taxon>
        <taxon>Theropoda</taxon>
        <taxon>Coelurosauria</taxon>
        <taxon>Aves</taxon>
        <taxon>Neognathae</taxon>
        <taxon>Neoaves</taxon>
        <taxon>Telluraves</taxon>
        <taxon>Australaves</taxon>
        <taxon>Passeriformes</taxon>
        <taxon>Corvoidea</taxon>
        <taxon>Irenidae</taxon>
        <taxon>Irena</taxon>
    </lineage>
</organism>
<feature type="compositionally biased region" description="Low complexity" evidence="2">
    <location>
        <begin position="392"/>
        <end position="402"/>
    </location>
</feature>
<name>A0A7K9QWR9_IRECY</name>
<dbReference type="Pfam" id="PF12516">
    <property type="entry name" value="DUF3719"/>
    <property type="match status" value="1"/>
</dbReference>
<protein>
    <submittedName>
        <fullName evidence="4">F149A protein</fullName>
    </submittedName>
</protein>
<gene>
    <name evidence="4" type="primary">Fam149a</name>
    <name evidence="4" type="ORF">IRECYA_R13188</name>
</gene>
<evidence type="ECO:0000313" key="4">
    <source>
        <dbReference type="EMBL" id="NXI15893.1"/>
    </source>
</evidence>
<evidence type="ECO:0000256" key="1">
    <source>
        <dbReference type="ARBA" id="ARBA00008309"/>
    </source>
</evidence>
<dbReference type="InterPro" id="IPR022194">
    <property type="entry name" value="DUF3719"/>
</dbReference>
<dbReference type="PANTHER" id="PTHR31997:SF2">
    <property type="entry name" value="PROTEIN FAM149A"/>
    <property type="match status" value="1"/>
</dbReference>
<feature type="region of interest" description="Disordered" evidence="2">
    <location>
        <begin position="508"/>
        <end position="568"/>
    </location>
</feature>
<feature type="compositionally biased region" description="Basic and acidic residues" evidence="2">
    <location>
        <begin position="360"/>
        <end position="369"/>
    </location>
</feature>
<feature type="region of interest" description="Disordered" evidence="2">
    <location>
        <begin position="353"/>
        <end position="407"/>
    </location>
</feature>
<feature type="domain" description="DUF3719" evidence="3">
    <location>
        <begin position="82"/>
        <end position="141"/>
    </location>
</feature>
<feature type="non-terminal residue" evidence="4">
    <location>
        <position position="1"/>
    </location>
</feature>
<evidence type="ECO:0000259" key="3">
    <source>
        <dbReference type="Pfam" id="PF12516"/>
    </source>
</evidence>
<accession>A0A7K9QWR9</accession>
<evidence type="ECO:0000256" key="2">
    <source>
        <dbReference type="SAM" id="MobiDB-lite"/>
    </source>
</evidence>
<dbReference type="InterPro" id="IPR039630">
    <property type="entry name" value="FAM149"/>
</dbReference>
<keyword evidence="5" id="KW-1185">Reference proteome</keyword>
<comment type="caution">
    <text evidence="4">The sequence shown here is derived from an EMBL/GenBank/DDBJ whole genome shotgun (WGS) entry which is preliminary data.</text>
</comment>
<sequence>LPSVFGRNVQEAIDSYTCETLSSLSPSGCTTPTELNNSWSGINSYTTSLSTERSSVYSWRDDEFDKANTQRVHQLFWEIDEMLFEGKVTSQTENLQAECADWVEQFPHIRVLGKQLLVPKDEGFQHFQSRSNAHVDTKCVPGLLECTGHTKELCISGFKLVPMASPIHTSRDTSSTRIPASDSAVYSFLEEEIYDEDGKIEEYLAFDNKELEDEIWEQKKMHLSEKRCKRGIPPVSPNACIKDAVASEIFDHIWSNVIGILEELIKKNWETSIPECDQQIEKLKTVTAKLPHLPVIHITADAGTIPLSRGSEAQSISFGAHFISSQVYRFSSNFCSDLSGVMTIQAKPLQQRHAATAEKIQNEQEDKQHSSVSSTPNSAQARLGRISDNSVLSSSPALPASSRKVPRLPCLTSDQPCSEVPNMYNDEIRKGTKLVGSRDRFSSARAPATRNKLPPINSEAVEQHVSVPRMQQSPHQERYAHSRVSSAVAGKTEQQPLRERTVTIDQFPRPNTTHTFRRDTPQKKSLTPVDFANHRRTGQGFLITGSQNYSRSFQRNPPTSKKRFQIAS</sequence>
<reference evidence="4 5" key="1">
    <citation type="submission" date="2019-09" db="EMBL/GenBank/DDBJ databases">
        <title>Bird 10,000 Genomes (B10K) Project - Family phase.</title>
        <authorList>
            <person name="Zhang G."/>
        </authorList>
    </citation>
    <scope>NUCLEOTIDE SEQUENCE [LARGE SCALE GENOMIC DNA]</scope>
    <source>
        <strain evidence="4">B10K-DU-001-26</strain>
        <tissue evidence="4">Muscle</tissue>
    </source>
</reference>
<dbReference type="EMBL" id="VWZV01012387">
    <property type="protein sequence ID" value="NXI15893.1"/>
    <property type="molecule type" value="Genomic_DNA"/>
</dbReference>
<dbReference type="PANTHER" id="PTHR31997">
    <property type="entry name" value="AGAP003710-PA"/>
    <property type="match status" value="1"/>
</dbReference>
<evidence type="ECO:0000313" key="5">
    <source>
        <dbReference type="Proteomes" id="UP000530962"/>
    </source>
</evidence>
<feature type="compositionally biased region" description="Polar residues" evidence="2">
    <location>
        <begin position="370"/>
        <end position="380"/>
    </location>
</feature>
<dbReference type="Proteomes" id="UP000530962">
    <property type="component" value="Unassembled WGS sequence"/>
</dbReference>
<feature type="compositionally biased region" description="Polar residues" evidence="2">
    <location>
        <begin position="544"/>
        <end position="559"/>
    </location>
</feature>
<comment type="similarity">
    <text evidence="1">Belongs to the FAM149 family.</text>
</comment>